<protein>
    <submittedName>
        <fullName evidence="2">Uncharacterized protein</fullName>
    </submittedName>
</protein>
<proteinExistence type="predicted"/>
<dbReference type="Proteomes" id="UP000282876">
    <property type="component" value="Unassembled WGS sequence"/>
</dbReference>
<keyword evidence="1" id="KW-0812">Transmembrane</keyword>
<accession>A0A437AKU5</accession>
<organism evidence="2 3">
    <name type="scientific">Tubulinosema ratisbonensis</name>
    <dbReference type="NCBI Taxonomy" id="291195"/>
    <lineage>
        <taxon>Eukaryota</taxon>
        <taxon>Fungi</taxon>
        <taxon>Fungi incertae sedis</taxon>
        <taxon>Microsporidia</taxon>
        <taxon>Tubulinosematoidea</taxon>
        <taxon>Tubulinosematidae</taxon>
        <taxon>Tubulinosema</taxon>
    </lineage>
</organism>
<keyword evidence="1" id="KW-0472">Membrane</keyword>
<sequence length="242" mass="28477">MRLLFCLEFVIVLFSLKNILYYNFVENLTFVTYFMVLNTYKHCFDLYELVVICISLVELEKKVPFLYIFQITHLICHNNCKEMIFQFVNLLVYADLCINLKNFVFNFLLIHYKKIIYFSIICLFCAILQLIYATKHVNTNLKRKTFHLTVMLIYLNKPILAQLTGQLIILILILSLQFYPLKQVSKKFSSKKDKGIVPLSHIIFLSGVCYSSYFLTNQDYNILLVIVCVLDSLTSIFGNLFQ</sequence>
<feature type="transmembrane region" description="Helical" evidence="1">
    <location>
        <begin position="153"/>
        <end position="176"/>
    </location>
</feature>
<keyword evidence="3" id="KW-1185">Reference proteome</keyword>
<evidence type="ECO:0000313" key="2">
    <source>
        <dbReference type="EMBL" id="RVD91813.1"/>
    </source>
</evidence>
<feature type="non-terminal residue" evidence="2">
    <location>
        <position position="242"/>
    </location>
</feature>
<dbReference type="VEuPathDB" id="MicrosporidiaDB:TUBRATIS_17080"/>
<dbReference type="AlphaFoldDB" id="A0A437AKU5"/>
<comment type="caution">
    <text evidence="2">The sequence shown here is derived from an EMBL/GenBank/DDBJ whole genome shotgun (WGS) entry which is preliminary data.</text>
</comment>
<dbReference type="OrthoDB" id="2192525at2759"/>
<feature type="transmembrane region" description="Helical" evidence="1">
    <location>
        <begin position="115"/>
        <end position="133"/>
    </location>
</feature>
<feature type="transmembrane region" description="Helical" evidence="1">
    <location>
        <begin position="196"/>
        <end position="216"/>
    </location>
</feature>
<feature type="transmembrane region" description="Helical" evidence="1">
    <location>
        <begin position="222"/>
        <end position="241"/>
    </location>
</feature>
<evidence type="ECO:0000256" key="1">
    <source>
        <dbReference type="SAM" id="Phobius"/>
    </source>
</evidence>
<name>A0A437AKU5_9MICR</name>
<reference evidence="2 3" key="1">
    <citation type="submission" date="2018-10" db="EMBL/GenBank/DDBJ databases">
        <title>Draft genome sequence of the microsporidian Tubulinosema ratisbonensis.</title>
        <authorList>
            <person name="Polonais V."/>
            <person name="Peyretaillade E."/>
            <person name="Niehus S."/>
            <person name="Wawrzyniak I."/>
            <person name="Franchet A."/>
            <person name="Gaspin C."/>
            <person name="Reichstadt M."/>
            <person name="Belser C."/>
            <person name="Labadie K."/>
            <person name="Delbac F."/>
            <person name="Ferrandon D."/>
        </authorList>
    </citation>
    <scope>NUCLEOTIDE SEQUENCE [LARGE SCALE GENOMIC DNA]</scope>
    <source>
        <strain evidence="2 3">Franzen</strain>
    </source>
</reference>
<dbReference type="STRING" id="291195.A0A437AKU5"/>
<evidence type="ECO:0000313" key="3">
    <source>
        <dbReference type="Proteomes" id="UP000282876"/>
    </source>
</evidence>
<dbReference type="EMBL" id="RCSS01000400">
    <property type="protein sequence ID" value="RVD91813.1"/>
    <property type="molecule type" value="Genomic_DNA"/>
</dbReference>
<gene>
    <name evidence="2" type="ORF">TUBRATIS_17080</name>
</gene>
<keyword evidence="1" id="KW-1133">Transmembrane helix</keyword>